<dbReference type="PANTHER" id="PTHR23225">
    <property type="entry name" value="ZINC FINGER PROTEIN"/>
    <property type="match status" value="1"/>
</dbReference>
<dbReference type="InterPro" id="IPR013087">
    <property type="entry name" value="Znf_C2H2_type"/>
</dbReference>
<feature type="region of interest" description="Disordered" evidence="1">
    <location>
        <begin position="224"/>
        <end position="315"/>
    </location>
</feature>
<dbReference type="AlphaFoldDB" id="A0A698XL48"/>
<dbReference type="GO" id="GO:0003700">
    <property type="term" value="F:DNA-binding transcription factor activity"/>
    <property type="evidence" value="ECO:0007669"/>
    <property type="project" value="InterPro"/>
</dbReference>
<feature type="compositionally biased region" description="Low complexity" evidence="1">
    <location>
        <begin position="284"/>
        <end position="312"/>
    </location>
</feature>
<dbReference type="InterPro" id="IPR039970">
    <property type="entry name" value="TF_Grauzone"/>
</dbReference>
<name>A0A698XL48_TALPI</name>
<protein>
    <submittedName>
        <fullName evidence="3">C2H2 finger domain protein</fullName>
    </submittedName>
</protein>
<evidence type="ECO:0000313" key="4">
    <source>
        <dbReference type="Proteomes" id="UP000053095"/>
    </source>
</evidence>
<evidence type="ECO:0000259" key="2">
    <source>
        <dbReference type="SMART" id="SM00355"/>
    </source>
</evidence>
<evidence type="ECO:0000313" key="3">
    <source>
        <dbReference type="EMBL" id="GAM33911.1"/>
    </source>
</evidence>
<dbReference type="Proteomes" id="UP000053095">
    <property type="component" value="Unassembled WGS sequence"/>
</dbReference>
<accession>A0A698XL48</accession>
<feature type="compositionally biased region" description="Basic residues" evidence="1">
    <location>
        <begin position="241"/>
        <end position="251"/>
    </location>
</feature>
<dbReference type="EMBL" id="DF933809">
    <property type="protein sequence ID" value="GAM33911.1"/>
    <property type="molecule type" value="Genomic_DNA"/>
</dbReference>
<dbReference type="Gene3D" id="3.30.160.60">
    <property type="entry name" value="Classic Zinc Finger"/>
    <property type="match status" value="1"/>
</dbReference>
<dbReference type="PANTHER" id="PTHR23225:SF2">
    <property type="entry name" value="AT09679P-RELATED"/>
    <property type="match status" value="1"/>
</dbReference>
<keyword evidence="4" id="KW-1185">Reference proteome</keyword>
<feature type="domain" description="C2H2-type" evidence="2">
    <location>
        <begin position="424"/>
        <end position="447"/>
    </location>
</feature>
<sequence>MTWDSSSPLFPGNDIDSRMMLSPLDAIHLGSSPLDLERQQHFFHPLGNLDHRRLRLEQELGPLEKFARGSFSSSSSSYPDIQEIHDTYHHPLSRGFGKDDTSSAYIGSYYTGAFEYPSPLSHGVASLSGTDDRSPSPAYVPFAYSMDTSPGFPRWGGGDAAEYGSVIPREVLHDVEAKYPEPVTPVKQKVSQIYPCASVDQIQDETLNDLAINDDVDADGEPEAMCIDREESKPVLTNQRAPKRMPPKTKRGPRDTGSRKCATVATPTLASVPKSPIRKRSAASRKSSQASTRNTTARAAKETTTSSSSATADRNREKTYSCSFKQYGCESTFSTKNEWKRHFASQHLKLEYYRCDLKGCDAASKGPNDFNRKDLFTQHLRRMHAPWTGRKSAPTTAEKAEFEATLDEHARRCVRLLRTPPAKTSCAECNNIVFSDWSKRMEHMSRHYEHDAQFEEARDPDLERWAFEENILCRRDSSPNELVLADLVHKRR</sequence>
<evidence type="ECO:0000256" key="1">
    <source>
        <dbReference type="SAM" id="MobiDB-lite"/>
    </source>
</evidence>
<proteinExistence type="predicted"/>
<gene>
    <name evidence="3" type="ORF">TCE0_013r01158</name>
</gene>
<feature type="domain" description="C2H2-type" evidence="2">
    <location>
        <begin position="353"/>
        <end position="384"/>
    </location>
</feature>
<dbReference type="SMART" id="SM00355">
    <property type="entry name" value="ZnF_C2H2"/>
    <property type="match status" value="3"/>
</dbReference>
<reference evidence="4" key="1">
    <citation type="journal article" date="2015" name="Genome Announc.">
        <title>Draft genome sequence of Talaromyces cellulolyticus strain Y-94, a source of lignocellulosic biomass-degrading enzymes.</title>
        <authorList>
            <person name="Fujii T."/>
            <person name="Koike H."/>
            <person name="Sawayama S."/>
            <person name="Yano S."/>
            <person name="Inoue H."/>
        </authorList>
    </citation>
    <scope>NUCLEOTIDE SEQUENCE [LARGE SCALE GENOMIC DNA]</scope>
    <source>
        <strain evidence="4">Y-94</strain>
    </source>
</reference>
<feature type="domain" description="C2H2-type" evidence="2">
    <location>
        <begin position="320"/>
        <end position="347"/>
    </location>
</feature>
<organism evidence="3 4">
    <name type="scientific">Talaromyces pinophilus</name>
    <name type="common">Penicillium pinophilum</name>
    <dbReference type="NCBI Taxonomy" id="128442"/>
    <lineage>
        <taxon>Eukaryota</taxon>
        <taxon>Fungi</taxon>
        <taxon>Dikarya</taxon>
        <taxon>Ascomycota</taxon>
        <taxon>Pezizomycotina</taxon>
        <taxon>Eurotiomycetes</taxon>
        <taxon>Eurotiomycetidae</taxon>
        <taxon>Eurotiales</taxon>
        <taxon>Trichocomaceae</taxon>
        <taxon>Talaromyces</taxon>
        <taxon>Talaromyces sect. Talaromyces</taxon>
    </lineage>
</organism>